<evidence type="ECO:0000313" key="2">
    <source>
        <dbReference type="EMBL" id="ALT31895.1"/>
    </source>
</evidence>
<dbReference type="SUPFAM" id="SSF51735">
    <property type="entry name" value="NAD(P)-binding Rossmann-fold domains"/>
    <property type="match status" value="1"/>
</dbReference>
<dbReference type="AlphaFoldDB" id="A0A0U3A9U0"/>
<reference evidence="2" key="1">
    <citation type="journal article" date="2015" name="PLoS ONE">
        <title>Updated Campylobacter jejuni Capsule PCR Multiplex Typing System and Its Application to Clinical Isolates from South and Southeast Asia.</title>
        <authorList>
            <person name="Poly F."/>
            <person name="Serichantalergs O."/>
            <person name="Kuroiwa J."/>
            <person name="Pootong P."/>
            <person name="Mason C."/>
            <person name="Guerry P."/>
            <person name="Parker C.T."/>
        </authorList>
    </citation>
    <scope>NUCLEOTIDE SEQUENCE</scope>
    <source>
        <strain evidence="2">HS9</strain>
    </source>
</reference>
<dbReference type="InterPro" id="IPR036291">
    <property type="entry name" value="NAD(P)-bd_dom_sf"/>
</dbReference>
<dbReference type="PATRIC" id="fig|32022.145.peg.1510"/>
<organism evidence="2">
    <name type="scientific">Campylobacter jejuni subsp. jejuni</name>
    <dbReference type="NCBI Taxonomy" id="32022"/>
    <lineage>
        <taxon>Bacteria</taxon>
        <taxon>Pseudomonadati</taxon>
        <taxon>Campylobacterota</taxon>
        <taxon>Epsilonproteobacteria</taxon>
        <taxon>Campylobacterales</taxon>
        <taxon>Campylobacteraceae</taxon>
        <taxon>Campylobacter</taxon>
    </lineage>
</organism>
<accession>A0A0U3A9U0</accession>
<protein>
    <submittedName>
        <fullName evidence="2">Putative epimerase</fullName>
    </submittedName>
</protein>
<sequence>MKNAIVFGATGYIGRALVEKLLLEDVKVLAIGRKKECCVKHDNFKYVAIDNDLEIFFEQLLKLKYDYENAVFYNAAWSGLDRLTNGEIQDQLNNVIMSSKAIKFAAKFNCSKFINIGSQEESIFNYFVNTDDWKTISYTSSPIYYAGAKFANMEMLKLLAYLEKIDFINTRFSIVIDISLSGVSFVAKSLKEILNGGEPQNIKNTQPCEIILLDELVESYYQIGKFGTNKADYYLGTGKPDILANYLSSFYHYKTNTKKYTQMKLKFDKKLLDTFDPSSLYEDTNFCFRKDFSQVMQEILE</sequence>
<dbReference type="KEGG" id="cjl:PJ17_07515"/>
<dbReference type="PANTHER" id="PTHR43245:SF13">
    <property type="entry name" value="UDP-D-APIOSE_UDP-D-XYLOSE SYNTHASE 2"/>
    <property type="match status" value="1"/>
</dbReference>
<proteinExistence type="predicted"/>
<name>A0A0U3A9U0_CAMJU</name>
<dbReference type="EMBL" id="KT868844">
    <property type="protein sequence ID" value="ALT31895.1"/>
    <property type="molecule type" value="Genomic_DNA"/>
</dbReference>
<evidence type="ECO:0000259" key="1">
    <source>
        <dbReference type="Pfam" id="PF01370"/>
    </source>
</evidence>
<dbReference type="Gene3D" id="3.40.50.720">
    <property type="entry name" value="NAD(P)-binding Rossmann-like Domain"/>
    <property type="match status" value="1"/>
</dbReference>
<dbReference type="Pfam" id="PF01370">
    <property type="entry name" value="Epimerase"/>
    <property type="match status" value="1"/>
</dbReference>
<dbReference type="InterPro" id="IPR050177">
    <property type="entry name" value="Lipid_A_modif_metabolic_enz"/>
</dbReference>
<dbReference type="InterPro" id="IPR001509">
    <property type="entry name" value="Epimerase_deHydtase"/>
</dbReference>
<dbReference type="PANTHER" id="PTHR43245">
    <property type="entry name" value="BIFUNCTIONAL POLYMYXIN RESISTANCE PROTEIN ARNA"/>
    <property type="match status" value="1"/>
</dbReference>
<dbReference type="RefSeq" id="WP_042635916.1">
    <property type="nucleotide sequence ID" value="NZ_CP010306.1"/>
</dbReference>
<feature type="domain" description="NAD-dependent epimerase/dehydratase" evidence="1">
    <location>
        <begin position="5"/>
        <end position="173"/>
    </location>
</feature>